<accession>T0FFE7</accession>
<evidence type="ECO:0000313" key="1">
    <source>
        <dbReference type="EMBL" id="EQA46347.1"/>
    </source>
</evidence>
<sequence>MTGRNFDSTAFFKIQSFQIGGTSSSGKIAFAGHSRKQSLQWIQTSGSIRTRFSLSRNASTGQAAAQ</sequence>
<reference evidence="1" key="1">
    <citation type="submission" date="2013-05" db="EMBL/GenBank/DDBJ databases">
        <authorList>
            <person name="Harkins D.M."/>
            <person name="Durkin A.S."/>
            <person name="Brinkac L.M."/>
            <person name="Haft D.H."/>
            <person name="Selengut J.D."/>
            <person name="Sanka R."/>
            <person name="DePew J."/>
            <person name="Purushe J."/>
            <person name="Hartskeerl R.A."/>
            <person name="Ahmed A."/>
            <person name="van der Linden H."/>
            <person name="Goris M.G.A."/>
            <person name="Vinetz J.M."/>
            <person name="Sutton G.G."/>
            <person name="Nierman W.C."/>
            <person name="Fouts D.E."/>
        </authorList>
    </citation>
    <scope>NUCLEOTIDE SEQUENCE [LARGE SCALE GENOMIC DNA]</scope>
    <source>
        <strain evidence="1">5399</strain>
    </source>
</reference>
<proteinExistence type="predicted"/>
<name>T0FFE7_9LEPT</name>
<comment type="caution">
    <text evidence="1">The sequence shown here is derived from an EMBL/GenBank/DDBJ whole genome shotgun (WGS) entry which is preliminary data.</text>
</comment>
<organism evidence="1 2">
    <name type="scientific">Leptospira broomii serovar Hurstbridge str. 5399</name>
    <dbReference type="NCBI Taxonomy" id="1049789"/>
    <lineage>
        <taxon>Bacteria</taxon>
        <taxon>Pseudomonadati</taxon>
        <taxon>Spirochaetota</taxon>
        <taxon>Spirochaetia</taxon>
        <taxon>Leptospirales</taxon>
        <taxon>Leptospiraceae</taxon>
        <taxon>Leptospira</taxon>
    </lineage>
</organism>
<dbReference type="EMBL" id="AHMO02000007">
    <property type="protein sequence ID" value="EQA46347.1"/>
    <property type="molecule type" value="Genomic_DNA"/>
</dbReference>
<dbReference type="AlphaFoldDB" id="T0FFE7"/>
<protein>
    <submittedName>
        <fullName evidence="1">Uncharacterized protein</fullName>
    </submittedName>
</protein>
<evidence type="ECO:0000313" key="2">
    <source>
        <dbReference type="Proteomes" id="UP000015454"/>
    </source>
</evidence>
<dbReference type="STRING" id="1049789.LEP1GSC050_0302"/>
<gene>
    <name evidence="1" type="ORF">LEP1GSC050_0302</name>
</gene>
<dbReference type="Proteomes" id="UP000015454">
    <property type="component" value="Unassembled WGS sequence"/>
</dbReference>
<keyword evidence="2" id="KW-1185">Reference proteome</keyword>